<protein>
    <submittedName>
        <fullName evidence="1">CLUMA_CG000706, isoform A</fullName>
    </submittedName>
</protein>
<proteinExistence type="predicted"/>
<gene>
    <name evidence="1" type="ORF">CLUMA_CG000706</name>
</gene>
<dbReference type="AlphaFoldDB" id="A0A1J1HKW9"/>
<organism evidence="1 2">
    <name type="scientific">Clunio marinus</name>
    <dbReference type="NCBI Taxonomy" id="568069"/>
    <lineage>
        <taxon>Eukaryota</taxon>
        <taxon>Metazoa</taxon>
        <taxon>Ecdysozoa</taxon>
        <taxon>Arthropoda</taxon>
        <taxon>Hexapoda</taxon>
        <taxon>Insecta</taxon>
        <taxon>Pterygota</taxon>
        <taxon>Neoptera</taxon>
        <taxon>Endopterygota</taxon>
        <taxon>Diptera</taxon>
        <taxon>Nematocera</taxon>
        <taxon>Chironomoidea</taxon>
        <taxon>Chironomidae</taxon>
        <taxon>Clunio</taxon>
    </lineage>
</organism>
<sequence length="67" mass="7807">MDEKECNIKAAIQSNSNQHKIFTILIREARATEKLQEFVSPEVTSRKQISISFCCLERLVLFMWCLS</sequence>
<name>A0A1J1HKW9_9DIPT</name>
<accession>A0A1J1HKW9</accession>
<evidence type="ECO:0000313" key="1">
    <source>
        <dbReference type="EMBL" id="CRK86881.1"/>
    </source>
</evidence>
<reference evidence="1 2" key="1">
    <citation type="submission" date="2015-04" db="EMBL/GenBank/DDBJ databases">
        <authorList>
            <person name="Syromyatnikov M.Y."/>
            <person name="Popov V.N."/>
        </authorList>
    </citation>
    <scope>NUCLEOTIDE SEQUENCE [LARGE SCALE GENOMIC DNA]</scope>
</reference>
<keyword evidence="2" id="KW-1185">Reference proteome</keyword>
<dbReference type="EMBL" id="CVRI01000002">
    <property type="protein sequence ID" value="CRK86881.1"/>
    <property type="molecule type" value="Genomic_DNA"/>
</dbReference>
<dbReference type="Proteomes" id="UP000183832">
    <property type="component" value="Unassembled WGS sequence"/>
</dbReference>
<evidence type="ECO:0000313" key="2">
    <source>
        <dbReference type="Proteomes" id="UP000183832"/>
    </source>
</evidence>